<dbReference type="Proteomes" id="UP000664265">
    <property type="component" value="Unassembled WGS sequence"/>
</dbReference>
<dbReference type="GO" id="GO:0016798">
    <property type="term" value="F:hydrolase activity, acting on glycosyl bonds"/>
    <property type="evidence" value="ECO:0007669"/>
    <property type="project" value="UniProtKB-KW"/>
</dbReference>
<dbReference type="PANTHER" id="PTHR40446:SF2">
    <property type="entry name" value="N-ACETYLGLUCOSAMINE-1-PHOSPHODIESTER ALPHA-N-ACETYLGLUCOSAMINIDASE"/>
    <property type="match status" value="1"/>
</dbReference>
<accession>A0ABS3M836</accession>
<dbReference type="PANTHER" id="PTHR40446">
    <property type="entry name" value="N-ACETYLGLUCOSAMINE-1-PHOSPHODIESTER ALPHA-N-ACETYLGLUCOSAMINIDASE"/>
    <property type="match status" value="1"/>
</dbReference>
<comment type="caution">
    <text evidence="2">The sequence shown here is derived from an EMBL/GenBank/DDBJ whole genome shotgun (WGS) entry which is preliminary data.</text>
</comment>
<keyword evidence="2" id="KW-0326">Glycosidase</keyword>
<sequence>MKKRILYMAYILAIPLCWISCSDDDGKTVYSKEGAKTEIGRKITENSGFVGHLFKDTSYTLSAGVQACEIQCLSENGLATKLYIFEVALDTKGLTIAVSAPDNDDSKFGLQPMTLQAEAYESPTKHVLGAVNGDFFTSAGIPGGIFYRKGRGIKTVMGDEKTTFFAITKDKRAIIGSRDEFDHVKDRLWEAIGGRHRLLRNGQIEPQVNTQLEPRTCVGVTSANVVYLMVVDGRNFWNSNGMTFSDMSKVMRALGATDAINLDGGGSSTFVVCASRNNTPASFVVRNWPYDYGGQERAVANGLLIVKED</sequence>
<dbReference type="EMBL" id="JAERMS010000046">
    <property type="protein sequence ID" value="MBO1364270.1"/>
    <property type="molecule type" value="Genomic_DNA"/>
</dbReference>
<dbReference type="InterPro" id="IPR018711">
    <property type="entry name" value="NAGPA"/>
</dbReference>
<protein>
    <submittedName>
        <fullName evidence="2">Phosphodiester glycosidase family protein</fullName>
    </submittedName>
</protein>
<dbReference type="Pfam" id="PF09992">
    <property type="entry name" value="NAGPA"/>
    <property type="match status" value="1"/>
</dbReference>
<evidence type="ECO:0000313" key="3">
    <source>
        <dbReference type="Proteomes" id="UP000664265"/>
    </source>
</evidence>
<organism evidence="2 3">
    <name type="scientific">Prevotella illustrans</name>
    <dbReference type="NCBI Taxonomy" id="2800387"/>
    <lineage>
        <taxon>Bacteria</taxon>
        <taxon>Pseudomonadati</taxon>
        <taxon>Bacteroidota</taxon>
        <taxon>Bacteroidia</taxon>
        <taxon>Bacteroidales</taxon>
        <taxon>Prevotellaceae</taxon>
        <taxon>Prevotella</taxon>
    </lineage>
</organism>
<keyword evidence="2" id="KW-0378">Hydrolase</keyword>
<proteinExistence type="predicted"/>
<gene>
    <name evidence="2" type="ORF">JHU38_10930</name>
</gene>
<keyword evidence="3" id="KW-1185">Reference proteome</keyword>
<name>A0ABS3M836_9BACT</name>
<reference evidence="2 3" key="1">
    <citation type="submission" date="2021-01" db="EMBL/GenBank/DDBJ databases">
        <title>Prevotella A2931 sp. nov.</title>
        <authorList>
            <person name="Buhl M."/>
            <person name="Oberhettinger P."/>
        </authorList>
    </citation>
    <scope>NUCLEOTIDE SEQUENCE [LARGE SCALE GENOMIC DNA]</scope>
    <source>
        <strain evidence="2 3">A2931</strain>
    </source>
</reference>
<feature type="domain" description="Phosphodiester glycosidase" evidence="1">
    <location>
        <begin position="127"/>
        <end position="305"/>
    </location>
</feature>
<evidence type="ECO:0000313" key="2">
    <source>
        <dbReference type="EMBL" id="MBO1364270.1"/>
    </source>
</evidence>
<evidence type="ECO:0000259" key="1">
    <source>
        <dbReference type="Pfam" id="PF09992"/>
    </source>
</evidence>